<evidence type="ECO:0000256" key="4">
    <source>
        <dbReference type="ARBA" id="ARBA00022723"/>
    </source>
</evidence>
<evidence type="ECO:0000256" key="2">
    <source>
        <dbReference type="ARBA" id="ARBA00006706"/>
    </source>
</evidence>
<evidence type="ECO:0000256" key="3">
    <source>
        <dbReference type="ARBA" id="ARBA00022679"/>
    </source>
</evidence>
<sequence length="319" mass="36362">MHSLTDRKGWYKQMNNEIFAETNRIIDTYIWEPNLRELLKSFIIEKKEEKSSWGAMTLYTHYMLGGSSPHIVQLAAGTELVVLALDIIDDLQDRDNESKAWMKCPPENALNGVLALLMGFVGQLGHLPGNESFRPPAEASQIIARSINGQQRDLNNRIGNVDDCLSMIQEKSGSLMRLAFYMGYAPLRCSEETIGQLNELADCIGLIHQIQNDINDLLRYDVKNDLFAKKRTVPILFMLEDNDESFVELKRYYEGSLGLDEFLLKKQACLQYIQDSGCIEYAKVVQTLCVQKADEIFGAIEALSPWKEKLREITYEAFT</sequence>
<dbReference type="EMBL" id="QMFB01000003">
    <property type="protein sequence ID" value="RAV21782.1"/>
    <property type="molecule type" value="Genomic_DNA"/>
</dbReference>
<keyword evidence="4" id="KW-0479">Metal-binding</keyword>
<organism evidence="7 8">
    <name type="scientific">Paenibacillus contaminans</name>
    <dbReference type="NCBI Taxonomy" id="450362"/>
    <lineage>
        <taxon>Bacteria</taxon>
        <taxon>Bacillati</taxon>
        <taxon>Bacillota</taxon>
        <taxon>Bacilli</taxon>
        <taxon>Bacillales</taxon>
        <taxon>Paenibacillaceae</taxon>
        <taxon>Paenibacillus</taxon>
    </lineage>
</organism>
<dbReference type="PANTHER" id="PTHR12001">
    <property type="entry name" value="GERANYLGERANYL PYROPHOSPHATE SYNTHASE"/>
    <property type="match status" value="1"/>
</dbReference>
<comment type="caution">
    <text evidence="7">The sequence shown here is derived from an EMBL/GenBank/DDBJ whole genome shotgun (WGS) entry which is preliminary data.</text>
</comment>
<name>A0A329MQF0_9BACL</name>
<dbReference type="Pfam" id="PF00348">
    <property type="entry name" value="polyprenyl_synt"/>
    <property type="match status" value="1"/>
</dbReference>
<evidence type="ECO:0008006" key="9">
    <source>
        <dbReference type="Google" id="ProtNLM"/>
    </source>
</evidence>
<dbReference type="SFLD" id="SFLDS00005">
    <property type="entry name" value="Isoprenoid_Synthase_Type_I"/>
    <property type="match status" value="1"/>
</dbReference>
<dbReference type="GO" id="GO:0046872">
    <property type="term" value="F:metal ion binding"/>
    <property type="evidence" value="ECO:0007669"/>
    <property type="project" value="UniProtKB-KW"/>
</dbReference>
<evidence type="ECO:0000256" key="1">
    <source>
        <dbReference type="ARBA" id="ARBA00001946"/>
    </source>
</evidence>
<evidence type="ECO:0000256" key="6">
    <source>
        <dbReference type="RuleBase" id="RU004466"/>
    </source>
</evidence>
<dbReference type="CDD" id="cd00867">
    <property type="entry name" value="Trans_IPPS"/>
    <property type="match status" value="1"/>
</dbReference>
<dbReference type="SFLD" id="SFLDG01211">
    <property type="entry name" value="Competence_Regulatory_Protein"/>
    <property type="match status" value="1"/>
</dbReference>
<dbReference type="Gene3D" id="1.10.600.10">
    <property type="entry name" value="Farnesyl Diphosphate Synthase"/>
    <property type="match status" value="1"/>
</dbReference>
<dbReference type="GO" id="GO:0004659">
    <property type="term" value="F:prenyltransferase activity"/>
    <property type="evidence" value="ECO:0007669"/>
    <property type="project" value="InterPro"/>
</dbReference>
<dbReference type="SUPFAM" id="SSF48576">
    <property type="entry name" value="Terpenoid synthases"/>
    <property type="match status" value="1"/>
</dbReference>
<dbReference type="PANTHER" id="PTHR12001:SF85">
    <property type="entry name" value="SHORT CHAIN ISOPRENYL DIPHOSPHATE SYNTHASE"/>
    <property type="match status" value="1"/>
</dbReference>
<keyword evidence="8" id="KW-1185">Reference proteome</keyword>
<proteinExistence type="inferred from homology"/>
<comment type="cofactor">
    <cofactor evidence="1">
        <name>Mg(2+)</name>
        <dbReference type="ChEBI" id="CHEBI:18420"/>
    </cofactor>
</comment>
<accession>A0A329MQF0</accession>
<evidence type="ECO:0000256" key="5">
    <source>
        <dbReference type="ARBA" id="ARBA00022842"/>
    </source>
</evidence>
<reference evidence="7 8" key="1">
    <citation type="journal article" date="2009" name="Int. J. Syst. Evol. Microbiol.">
        <title>Paenibacillus contaminans sp. nov., isolated from a contaminated laboratory plate.</title>
        <authorList>
            <person name="Chou J.H."/>
            <person name="Lee J.H."/>
            <person name="Lin M.C."/>
            <person name="Chang P.S."/>
            <person name="Arun A.B."/>
            <person name="Young C.C."/>
            <person name="Chen W.M."/>
        </authorList>
    </citation>
    <scope>NUCLEOTIDE SEQUENCE [LARGE SCALE GENOMIC DNA]</scope>
    <source>
        <strain evidence="7 8">CKOBP-6</strain>
    </source>
</reference>
<dbReference type="Proteomes" id="UP000250369">
    <property type="component" value="Unassembled WGS sequence"/>
</dbReference>
<dbReference type="InterPro" id="IPR033965">
    <property type="entry name" value="ComQ"/>
</dbReference>
<dbReference type="InterPro" id="IPR000092">
    <property type="entry name" value="Polyprenyl_synt"/>
</dbReference>
<dbReference type="GO" id="GO:0008299">
    <property type="term" value="P:isoprenoid biosynthetic process"/>
    <property type="evidence" value="ECO:0007669"/>
    <property type="project" value="InterPro"/>
</dbReference>
<evidence type="ECO:0000313" key="8">
    <source>
        <dbReference type="Proteomes" id="UP000250369"/>
    </source>
</evidence>
<gene>
    <name evidence="7" type="ORF">DQG23_06905</name>
</gene>
<comment type="similarity">
    <text evidence="2 6">Belongs to the FPP/GGPP synthase family.</text>
</comment>
<dbReference type="InterPro" id="IPR008949">
    <property type="entry name" value="Isoprenoid_synthase_dom_sf"/>
</dbReference>
<keyword evidence="3 6" id="KW-0808">Transferase</keyword>
<evidence type="ECO:0000313" key="7">
    <source>
        <dbReference type="EMBL" id="RAV21782.1"/>
    </source>
</evidence>
<dbReference type="AlphaFoldDB" id="A0A329MQF0"/>
<keyword evidence="5" id="KW-0460">Magnesium</keyword>
<protein>
    <recommendedName>
        <fullName evidence="9">Polyprenyl synthetase</fullName>
    </recommendedName>
</protein>